<feature type="binding site" evidence="5">
    <location>
        <position position="76"/>
    </location>
    <ligand>
        <name>Zn(2+)</name>
        <dbReference type="ChEBI" id="CHEBI:29105"/>
    </ligand>
</feature>
<dbReference type="PIRSF" id="PIRSF004761">
    <property type="entry name" value="Hydrgn_mat_HypA"/>
    <property type="match status" value="1"/>
</dbReference>
<keyword evidence="2 5" id="KW-0533">Nickel</keyword>
<sequence>MHEAALTQSLIKVLLTQADRVKANSISRVTVKVGQLKAVEPQSLSFCFEMFAKDTLIEGAQLVIDHVPARATCHGCRRSFDISRFCFRCDACQSRNIELIQGEELFIESFET</sequence>
<feature type="binding site" evidence="5">
    <location>
        <position position="73"/>
    </location>
    <ligand>
        <name>Zn(2+)</name>
        <dbReference type="ChEBI" id="CHEBI:29105"/>
    </ligand>
</feature>
<dbReference type="Pfam" id="PF01155">
    <property type="entry name" value="HypA"/>
    <property type="match status" value="1"/>
</dbReference>
<evidence type="ECO:0000256" key="2">
    <source>
        <dbReference type="ARBA" id="ARBA00022596"/>
    </source>
</evidence>
<comment type="function">
    <text evidence="5">Involved in the maturation of [NiFe] hydrogenases. Required for nickel insertion into the metal center of the hydrogenase.</text>
</comment>
<dbReference type="Proteomes" id="UP000199527">
    <property type="component" value="Unassembled WGS sequence"/>
</dbReference>
<feature type="binding site" evidence="5">
    <location>
        <position position="92"/>
    </location>
    <ligand>
        <name>Zn(2+)</name>
        <dbReference type="ChEBI" id="CHEBI:29105"/>
    </ligand>
</feature>
<dbReference type="Gene3D" id="3.30.2320.80">
    <property type="match status" value="1"/>
</dbReference>
<dbReference type="GO" id="GO:0051604">
    <property type="term" value="P:protein maturation"/>
    <property type="evidence" value="ECO:0007669"/>
    <property type="project" value="InterPro"/>
</dbReference>
<dbReference type="EMBL" id="FNEM01000005">
    <property type="protein sequence ID" value="SDJ14547.1"/>
    <property type="molecule type" value="Genomic_DNA"/>
</dbReference>
<evidence type="ECO:0000256" key="3">
    <source>
        <dbReference type="ARBA" id="ARBA00022723"/>
    </source>
</evidence>
<evidence type="ECO:0000256" key="1">
    <source>
        <dbReference type="ARBA" id="ARBA00010748"/>
    </source>
</evidence>
<keyword evidence="7" id="KW-1185">Reference proteome</keyword>
<dbReference type="OrthoDB" id="288014at2"/>
<proteinExistence type="inferred from homology"/>
<dbReference type="AlphaFoldDB" id="A0A1G8RC37"/>
<dbReference type="PANTHER" id="PTHR34535">
    <property type="entry name" value="HYDROGENASE MATURATION FACTOR HYPA"/>
    <property type="match status" value="1"/>
</dbReference>
<accession>A0A1G8RC37</accession>
<dbReference type="HAMAP" id="MF_00213">
    <property type="entry name" value="HypA_HybF"/>
    <property type="match status" value="1"/>
</dbReference>
<dbReference type="PROSITE" id="PS01249">
    <property type="entry name" value="HYPA"/>
    <property type="match status" value="1"/>
</dbReference>
<evidence type="ECO:0000313" key="7">
    <source>
        <dbReference type="Proteomes" id="UP000199527"/>
    </source>
</evidence>
<evidence type="ECO:0000313" key="6">
    <source>
        <dbReference type="EMBL" id="SDJ14547.1"/>
    </source>
</evidence>
<keyword evidence="3 5" id="KW-0479">Metal-binding</keyword>
<keyword evidence="4 5" id="KW-0862">Zinc</keyword>
<dbReference type="NCBIfam" id="TIGR00100">
    <property type="entry name" value="hypA"/>
    <property type="match status" value="1"/>
</dbReference>
<evidence type="ECO:0000256" key="5">
    <source>
        <dbReference type="HAMAP-Rule" id="MF_00213"/>
    </source>
</evidence>
<dbReference type="InterPro" id="IPR020538">
    <property type="entry name" value="Hydgase_Ni_incorp_HypA/HybF_CS"/>
</dbReference>
<gene>
    <name evidence="5" type="primary">hypA</name>
    <name evidence="6" type="ORF">SAMN04488540_105128</name>
</gene>
<name>A0A1G8RC37_9GAMM</name>
<dbReference type="RefSeq" id="WP_090364677.1">
    <property type="nucleotide sequence ID" value="NZ_FNEM01000005.1"/>
</dbReference>
<feature type="binding site" evidence="5">
    <location>
        <position position="89"/>
    </location>
    <ligand>
        <name>Zn(2+)</name>
        <dbReference type="ChEBI" id="CHEBI:29105"/>
    </ligand>
</feature>
<feature type="binding site" evidence="5">
    <location>
        <position position="2"/>
    </location>
    <ligand>
        <name>Ni(2+)</name>
        <dbReference type="ChEBI" id="CHEBI:49786"/>
    </ligand>
</feature>
<comment type="similarity">
    <text evidence="1 5">Belongs to the HypA/HybF family.</text>
</comment>
<organism evidence="6 7">
    <name type="scientific">Ferrimonas sediminum</name>
    <dbReference type="NCBI Taxonomy" id="718193"/>
    <lineage>
        <taxon>Bacteria</taxon>
        <taxon>Pseudomonadati</taxon>
        <taxon>Pseudomonadota</taxon>
        <taxon>Gammaproteobacteria</taxon>
        <taxon>Alteromonadales</taxon>
        <taxon>Ferrimonadaceae</taxon>
        <taxon>Ferrimonas</taxon>
    </lineage>
</organism>
<dbReference type="PANTHER" id="PTHR34535:SF3">
    <property type="entry name" value="HYDROGENASE MATURATION FACTOR HYPA"/>
    <property type="match status" value="1"/>
</dbReference>
<dbReference type="GO" id="GO:0016151">
    <property type="term" value="F:nickel cation binding"/>
    <property type="evidence" value="ECO:0007669"/>
    <property type="project" value="UniProtKB-UniRule"/>
</dbReference>
<evidence type="ECO:0000256" key="4">
    <source>
        <dbReference type="ARBA" id="ARBA00022833"/>
    </source>
</evidence>
<dbReference type="InterPro" id="IPR000688">
    <property type="entry name" value="HypA/HybF"/>
</dbReference>
<reference evidence="7" key="1">
    <citation type="submission" date="2016-10" db="EMBL/GenBank/DDBJ databases">
        <authorList>
            <person name="Varghese N."/>
            <person name="Submissions S."/>
        </authorList>
    </citation>
    <scope>NUCLEOTIDE SEQUENCE [LARGE SCALE GENOMIC DNA]</scope>
    <source>
        <strain evidence="7">DSM 23317</strain>
    </source>
</reference>
<dbReference type="GO" id="GO:0008270">
    <property type="term" value="F:zinc ion binding"/>
    <property type="evidence" value="ECO:0007669"/>
    <property type="project" value="UniProtKB-UniRule"/>
</dbReference>
<protein>
    <recommendedName>
        <fullName evidence="5">Hydrogenase maturation factor HypA</fullName>
    </recommendedName>
</protein>